<dbReference type="GO" id="GO:0003700">
    <property type="term" value="F:DNA-binding transcription factor activity"/>
    <property type="evidence" value="ECO:0007669"/>
    <property type="project" value="TreeGrafter"/>
</dbReference>
<dbReference type="Pfam" id="PF17932">
    <property type="entry name" value="TetR_C_24"/>
    <property type="match status" value="1"/>
</dbReference>
<evidence type="ECO:0000313" key="3">
    <source>
        <dbReference type="EMBL" id="SUZ48764.1"/>
    </source>
</evidence>
<dbReference type="GO" id="GO:0000976">
    <property type="term" value="F:transcription cis-regulatory region binding"/>
    <property type="evidence" value="ECO:0007669"/>
    <property type="project" value="TreeGrafter"/>
</dbReference>
<sequence>MARTRAKNYDEKRAFILKQAVQLFAEQGFANSSISQLAERCGASKAWFYHYFNSKDAVLFEIFNEYTQRLVNVVRDVRKLELEPEAQFMEFLQRFMRIYESAQTTHFVLLYDLNRLGREQYEIIASRERTVVNELAAILDALSPDLLKHKPELRKPLAMTLMGMINWTFTWLRKDGQVSYEKFAELTAQVFLHGITGLNKTSGK</sequence>
<dbReference type="InterPro" id="IPR009057">
    <property type="entry name" value="Homeodomain-like_sf"/>
</dbReference>
<organism evidence="3">
    <name type="scientific">marine metagenome</name>
    <dbReference type="NCBI Taxonomy" id="408172"/>
    <lineage>
        <taxon>unclassified sequences</taxon>
        <taxon>metagenomes</taxon>
        <taxon>ecological metagenomes</taxon>
    </lineage>
</organism>
<accession>A0A381N3Y3</accession>
<dbReference type="InterPro" id="IPR023772">
    <property type="entry name" value="DNA-bd_HTH_TetR-type_CS"/>
</dbReference>
<evidence type="ECO:0000256" key="1">
    <source>
        <dbReference type="ARBA" id="ARBA00023125"/>
    </source>
</evidence>
<protein>
    <recommendedName>
        <fullName evidence="2">HTH tetR-type domain-containing protein</fullName>
    </recommendedName>
</protein>
<dbReference type="EMBL" id="UINC01000085">
    <property type="protein sequence ID" value="SUZ48764.1"/>
    <property type="molecule type" value="Genomic_DNA"/>
</dbReference>
<dbReference type="Gene3D" id="1.10.357.10">
    <property type="entry name" value="Tetracycline Repressor, domain 2"/>
    <property type="match status" value="1"/>
</dbReference>
<name>A0A381N3Y3_9ZZZZ</name>
<dbReference type="PRINTS" id="PR00455">
    <property type="entry name" value="HTHTETR"/>
</dbReference>
<dbReference type="InterPro" id="IPR041490">
    <property type="entry name" value="KstR2_TetR_C"/>
</dbReference>
<dbReference type="Gene3D" id="1.10.10.60">
    <property type="entry name" value="Homeodomain-like"/>
    <property type="match status" value="1"/>
</dbReference>
<dbReference type="InterPro" id="IPR036271">
    <property type="entry name" value="Tet_transcr_reg_TetR-rel_C_sf"/>
</dbReference>
<dbReference type="PANTHER" id="PTHR30055">
    <property type="entry name" value="HTH-TYPE TRANSCRIPTIONAL REGULATOR RUTR"/>
    <property type="match status" value="1"/>
</dbReference>
<reference evidence="3" key="1">
    <citation type="submission" date="2018-05" db="EMBL/GenBank/DDBJ databases">
        <authorList>
            <person name="Lanie J.A."/>
            <person name="Ng W.-L."/>
            <person name="Kazmierczak K.M."/>
            <person name="Andrzejewski T.M."/>
            <person name="Davidsen T.M."/>
            <person name="Wayne K.J."/>
            <person name="Tettelin H."/>
            <person name="Glass J.I."/>
            <person name="Rusch D."/>
            <person name="Podicherti R."/>
            <person name="Tsui H.-C.T."/>
            <person name="Winkler M.E."/>
        </authorList>
    </citation>
    <scope>NUCLEOTIDE SEQUENCE</scope>
</reference>
<dbReference type="SUPFAM" id="SSF46689">
    <property type="entry name" value="Homeodomain-like"/>
    <property type="match status" value="1"/>
</dbReference>
<gene>
    <name evidence="3" type="ORF">METZ01_LOCUS1618</name>
</gene>
<dbReference type="PANTHER" id="PTHR30055:SF226">
    <property type="entry name" value="HTH-TYPE TRANSCRIPTIONAL REGULATOR PKSA"/>
    <property type="match status" value="1"/>
</dbReference>
<feature type="domain" description="HTH tetR-type" evidence="2">
    <location>
        <begin position="10"/>
        <end position="70"/>
    </location>
</feature>
<dbReference type="PROSITE" id="PS50977">
    <property type="entry name" value="HTH_TETR_2"/>
    <property type="match status" value="1"/>
</dbReference>
<keyword evidence="1" id="KW-0238">DNA-binding</keyword>
<dbReference type="InterPro" id="IPR050109">
    <property type="entry name" value="HTH-type_TetR-like_transc_reg"/>
</dbReference>
<proteinExistence type="predicted"/>
<dbReference type="Pfam" id="PF00440">
    <property type="entry name" value="TetR_N"/>
    <property type="match status" value="1"/>
</dbReference>
<dbReference type="SUPFAM" id="SSF48498">
    <property type="entry name" value="Tetracyclin repressor-like, C-terminal domain"/>
    <property type="match status" value="1"/>
</dbReference>
<dbReference type="PROSITE" id="PS01081">
    <property type="entry name" value="HTH_TETR_1"/>
    <property type="match status" value="1"/>
</dbReference>
<dbReference type="AlphaFoldDB" id="A0A381N3Y3"/>
<dbReference type="InterPro" id="IPR001647">
    <property type="entry name" value="HTH_TetR"/>
</dbReference>
<evidence type="ECO:0000259" key="2">
    <source>
        <dbReference type="PROSITE" id="PS50977"/>
    </source>
</evidence>